<gene>
    <name evidence="4" type="ORF">PFISCL1PPCAC_15653</name>
    <name evidence="5" type="ORF">PFISCL1PPCAC_15663</name>
</gene>
<dbReference type="PROSITE" id="PS50118">
    <property type="entry name" value="HMG_BOX_2"/>
    <property type="match status" value="1"/>
</dbReference>
<dbReference type="InterPro" id="IPR009071">
    <property type="entry name" value="HMG_box_dom"/>
</dbReference>
<evidence type="ECO:0000313" key="4">
    <source>
        <dbReference type="EMBL" id="GMT24356.1"/>
    </source>
</evidence>
<evidence type="ECO:0000256" key="1">
    <source>
        <dbReference type="PROSITE-ProRule" id="PRU00267"/>
    </source>
</evidence>
<dbReference type="InterPro" id="IPR036910">
    <property type="entry name" value="HMG_box_dom_sf"/>
</dbReference>
<dbReference type="AlphaFoldDB" id="A0AAV5W0T5"/>
<feature type="DNA-binding region" description="HMG box" evidence="1">
    <location>
        <begin position="247"/>
        <end position="313"/>
    </location>
</feature>
<feature type="compositionally biased region" description="Basic and acidic residues" evidence="2">
    <location>
        <begin position="169"/>
        <end position="178"/>
    </location>
</feature>
<dbReference type="Gene3D" id="1.10.30.10">
    <property type="entry name" value="High mobility group box domain"/>
    <property type="match status" value="1"/>
</dbReference>
<evidence type="ECO:0000256" key="2">
    <source>
        <dbReference type="SAM" id="MobiDB-lite"/>
    </source>
</evidence>
<comment type="caution">
    <text evidence="5">The sequence shown here is derived from an EMBL/GenBank/DDBJ whole genome shotgun (WGS) entry which is preliminary data.</text>
</comment>
<dbReference type="EMBL" id="BTSY01000004">
    <property type="protein sequence ID" value="GMT24356.1"/>
    <property type="molecule type" value="Genomic_DNA"/>
</dbReference>
<evidence type="ECO:0000259" key="3">
    <source>
        <dbReference type="PROSITE" id="PS50118"/>
    </source>
</evidence>
<dbReference type="CDD" id="cd00084">
    <property type="entry name" value="HMG-box_SF"/>
    <property type="match status" value="2"/>
</dbReference>
<dbReference type="GO" id="GO:0003677">
    <property type="term" value="F:DNA binding"/>
    <property type="evidence" value="ECO:0007669"/>
    <property type="project" value="UniProtKB-UniRule"/>
</dbReference>
<dbReference type="EMBL" id="BTSY01000004">
    <property type="protein sequence ID" value="GMT24366.1"/>
    <property type="molecule type" value="Genomic_DNA"/>
</dbReference>
<feature type="region of interest" description="Disordered" evidence="2">
    <location>
        <begin position="152"/>
        <end position="179"/>
    </location>
</feature>
<evidence type="ECO:0000313" key="6">
    <source>
        <dbReference type="Proteomes" id="UP001432322"/>
    </source>
</evidence>
<sequence>PFFNRNAQPGHATIRPQGQPNDHSAFTTSTNAAGGTQDQVYYQMSRMTPTVSAVPFASPQSHAPSLPFFSNPGIHPAAAAYHSSAVPKSEYNDRSISDEMMRHILLSANNMPTSSHQPPSHSLNSIGGGIRGPLQPAQSVFSNGAGKEKDLLHGVLTGGPRGKGKKGGKKEMTPGEKPVRKKKRRAFEFYWEEMRSAYAKTHSHMGHNDRRAVAQSEWKNVSNRDKWQKMADDYNEKMLSDKYKLRPKPPVTANAFFFKEQHGVLRQQRPELKGGAVLSEISKMWEKCADRQRWLDMQAEDRRRYESEMQSYKNMAG</sequence>
<dbReference type="SMART" id="SM00398">
    <property type="entry name" value="HMG"/>
    <property type="match status" value="2"/>
</dbReference>
<dbReference type="Proteomes" id="UP001432322">
    <property type="component" value="Unassembled WGS sequence"/>
</dbReference>
<organism evidence="5 6">
    <name type="scientific">Pristionchus fissidentatus</name>
    <dbReference type="NCBI Taxonomy" id="1538716"/>
    <lineage>
        <taxon>Eukaryota</taxon>
        <taxon>Metazoa</taxon>
        <taxon>Ecdysozoa</taxon>
        <taxon>Nematoda</taxon>
        <taxon>Chromadorea</taxon>
        <taxon>Rhabditida</taxon>
        <taxon>Rhabditina</taxon>
        <taxon>Diplogasteromorpha</taxon>
        <taxon>Diplogasteroidea</taxon>
        <taxon>Neodiplogasteridae</taxon>
        <taxon>Pristionchus</taxon>
    </lineage>
</organism>
<evidence type="ECO:0000313" key="5">
    <source>
        <dbReference type="EMBL" id="GMT24366.1"/>
    </source>
</evidence>
<accession>A0AAV5W0T5</accession>
<dbReference type="SUPFAM" id="SSF47095">
    <property type="entry name" value="HMG-box"/>
    <property type="match status" value="2"/>
</dbReference>
<keyword evidence="6" id="KW-1185">Reference proteome</keyword>
<reference evidence="5" key="1">
    <citation type="submission" date="2023-10" db="EMBL/GenBank/DDBJ databases">
        <title>Genome assembly of Pristionchus species.</title>
        <authorList>
            <person name="Yoshida K."/>
            <person name="Sommer R.J."/>
        </authorList>
    </citation>
    <scope>NUCLEOTIDE SEQUENCE</scope>
    <source>
        <strain evidence="5">RS5133</strain>
    </source>
</reference>
<keyword evidence="1" id="KW-0539">Nucleus</keyword>
<dbReference type="Pfam" id="PF00505">
    <property type="entry name" value="HMG_box"/>
    <property type="match status" value="1"/>
</dbReference>
<keyword evidence="1" id="KW-0238">DNA-binding</keyword>
<dbReference type="GO" id="GO:0005634">
    <property type="term" value="C:nucleus"/>
    <property type="evidence" value="ECO:0007669"/>
    <property type="project" value="UniProtKB-UniRule"/>
</dbReference>
<feature type="domain" description="HMG box" evidence="3">
    <location>
        <begin position="247"/>
        <end position="313"/>
    </location>
</feature>
<name>A0AAV5W0T5_9BILA</name>
<protein>
    <recommendedName>
        <fullName evidence="3">HMG box domain-containing protein</fullName>
    </recommendedName>
</protein>
<feature type="non-terminal residue" evidence="5">
    <location>
        <position position="1"/>
    </location>
</feature>
<proteinExistence type="predicted"/>
<feature type="region of interest" description="Disordered" evidence="2">
    <location>
        <begin position="1"/>
        <end position="23"/>
    </location>
</feature>